<evidence type="ECO:0000313" key="3">
    <source>
        <dbReference type="Proteomes" id="UP000293360"/>
    </source>
</evidence>
<organism evidence="2 3">
    <name type="scientific">Monosporascus ibericus</name>
    <dbReference type="NCBI Taxonomy" id="155417"/>
    <lineage>
        <taxon>Eukaryota</taxon>
        <taxon>Fungi</taxon>
        <taxon>Dikarya</taxon>
        <taxon>Ascomycota</taxon>
        <taxon>Pezizomycotina</taxon>
        <taxon>Sordariomycetes</taxon>
        <taxon>Xylariomycetidae</taxon>
        <taxon>Xylariales</taxon>
        <taxon>Xylariales incertae sedis</taxon>
        <taxon>Monosporascus</taxon>
    </lineage>
</organism>
<reference evidence="2 3" key="1">
    <citation type="submission" date="2018-06" db="EMBL/GenBank/DDBJ databases">
        <title>Complete Genomes of Monosporascus.</title>
        <authorList>
            <person name="Robinson A.J."/>
            <person name="Natvig D.O."/>
        </authorList>
    </citation>
    <scope>NUCLEOTIDE SEQUENCE [LARGE SCALE GENOMIC DNA]</scope>
    <source>
        <strain evidence="2 3">CBS 110550</strain>
    </source>
</reference>
<dbReference type="Pfam" id="PF06985">
    <property type="entry name" value="HET"/>
    <property type="match status" value="1"/>
</dbReference>
<dbReference type="AlphaFoldDB" id="A0A4V1XC57"/>
<evidence type="ECO:0000313" key="2">
    <source>
        <dbReference type="EMBL" id="RYP08589.1"/>
    </source>
</evidence>
<keyword evidence="3" id="KW-1185">Reference proteome</keyword>
<dbReference type="PANTHER" id="PTHR33112">
    <property type="entry name" value="DOMAIN PROTEIN, PUTATIVE-RELATED"/>
    <property type="match status" value="1"/>
</dbReference>
<dbReference type="Proteomes" id="UP000293360">
    <property type="component" value="Unassembled WGS sequence"/>
</dbReference>
<dbReference type="PANTHER" id="PTHR33112:SF12">
    <property type="entry name" value="HETEROKARYON INCOMPATIBILITY DOMAIN-CONTAINING PROTEIN"/>
    <property type="match status" value="1"/>
</dbReference>
<dbReference type="OrthoDB" id="2958217at2759"/>
<protein>
    <recommendedName>
        <fullName evidence="1">Heterokaryon incompatibility domain-containing protein</fullName>
    </recommendedName>
</protein>
<comment type="caution">
    <text evidence="2">The sequence shown here is derived from an EMBL/GenBank/DDBJ whole genome shotgun (WGS) entry which is preliminary data.</text>
</comment>
<dbReference type="InterPro" id="IPR010730">
    <property type="entry name" value="HET"/>
</dbReference>
<gene>
    <name evidence="2" type="ORF">DL764_001824</name>
</gene>
<proteinExistence type="predicted"/>
<evidence type="ECO:0000259" key="1">
    <source>
        <dbReference type="Pfam" id="PF06985"/>
    </source>
</evidence>
<feature type="domain" description="Heterokaryon incompatibility" evidence="1">
    <location>
        <begin position="276"/>
        <end position="380"/>
    </location>
</feature>
<dbReference type="STRING" id="155417.A0A4V1XC57"/>
<accession>A0A4V1XC57</accession>
<dbReference type="EMBL" id="QJNU01000058">
    <property type="protein sequence ID" value="RYP08589.1"/>
    <property type="molecule type" value="Genomic_DNA"/>
</dbReference>
<sequence>MLRSQCIIWPSRGISAITAATAYDDDWETESSSSLDSALQDIDVSDLTLNKAAPLLPIPPDISCHRDKLCDVCKRLKLTPKSLAVLSGDKEHGRPNQPDELDIPLGKVEDMVKKTSCSLCRLILVALWDDKVPLLEDGEPVVVDLSWNTDGPRPDAAAPWSHIPEIRVLRPYARSISGSFIQSVRLNMFPEITLLANDSPTSSVSYFVRPTSRDKIDFRLVRRWIAICHSQHRKSCKKNPALKELRRSRPADEVPDFQCIDVEQNCLVKPASNDRYAALSYVWGRRKFSRTLMANVADLEQPGSLAKEEETGLKYLWVDCLCIVQDDDSGKKVQAIKLMDIVYAAADLVIVAAGSVDAYSGIPGIYPGSRGTRQPIEEILAEDNETAQDFRL</sequence>
<name>A0A4V1XC57_9PEZI</name>